<sequence>MSSARPARWRAGFLLSASLGVCCAVWPSLAPAADFDDDYDVKVWEEIEAKLPAPPKDSSLIAFFVSASSANRFQVDGDSISVGADGVIRYTLVVTSASGVRNVSYEGIRCETAERRLYAFGRADGAWSKARGNMWVKIQNSSLNRQHAALFTEYFCPIGNPVADADEARKALLAGGHPSVPH</sequence>
<accession>A0ABX0WJI6</accession>
<feature type="domain" description="CNP1-like uncharacterised" evidence="2">
    <location>
        <begin position="42"/>
        <end position="172"/>
    </location>
</feature>
<evidence type="ECO:0000313" key="4">
    <source>
        <dbReference type="Proteomes" id="UP000720344"/>
    </source>
</evidence>
<feature type="chain" id="PRO_5045302929" description="CNP1-like uncharacterized domain-containing protein" evidence="1">
    <location>
        <begin position="33"/>
        <end position="182"/>
    </location>
</feature>
<reference evidence="4" key="1">
    <citation type="submission" date="2020-03" db="EMBL/GenBank/DDBJ databases">
        <title>Whole-genome sequence of the purple nonsulfur bacterium Rhodocyclus tenuis DSM112.</title>
        <authorList>
            <person name="Kyndt J.A."/>
            <person name="Meyer T.E."/>
        </authorList>
    </citation>
    <scope>NUCLEOTIDE SEQUENCE [LARGE SCALE GENOMIC DNA]</scope>
    <source>
        <strain evidence="4">DSM 112</strain>
    </source>
</reference>
<gene>
    <name evidence="3" type="ORF">HCX48_11695</name>
</gene>
<feature type="signal peptide" evidence="1">
    <location>
        <begin position="1"/>
        <end position="32"/>
    </location>
</feature>
<dbReference type="Proteomes" id="UP000720344">
    <property type="component" value="Unassembled WGS sequence"/>
</dbReference>
<dbReference type="Pfam" id="PF08750">
    <property type="entry name" value="CNP1"/>
    <property type="match status" value="1"/>
</dbReference>
<dbReference type="InterPro" id="IPR014861">
    <property type="entry name" value="CNP1-like_dom"/>
</dbReference>
<evidence type="ECO:0000256" key="1">
    <source>
        <dbReference type="SAM" id="SignalP"/>
    </source>
</evidence>
<name>A0ABX0WJI6_9RHOO</name>
<keyword evidence="4" id="KW-1185">Reference proteome</keyword>
<evidence type="ECO:0000313" key="3">
    <source>
        <dbReference type="EMBL" id="NJA89879.1"/>
    </source>
</evidence>
<keyword evidence="1" id="KW-0732">Signal</keyword>
<comment type="caution">
    <text evidence="3">The sequence shown here is derived from an EMBL/GenBank/DDBJ whole genome shotgun (WGS) entry which is preliminary data.</text>
</comment>
<protein>
    <recommendedName>
        <fullName evidence="2">CNP1-like uncharacterized domain-containing protein</fullName>
    </recommendedName>
</protein>
<evidence type="ECO:0000259" key="2">
    <source>
        <dbReference type="Pfam" id="PF08750"/>
    </source>
</evidence>
<organism evidence="3 4">
    <name type="scientific">Rhodocyclus gracilis</name>
    <dbReference type="NCBI Taxonomy" id="2929842"/>
    <lineage>
        <taxon>Bacteria</taxon>
        <taxon>Pseudomonadati</taxon>
        <taxon>Pseudomonadota</taxon>
        <taxon>Betaproteobacteria</taxon>
        <taxon>Rhodocyclales</taxon>
        <taxon>Rhodocyclaceae</taxon>
        <taxon>Rhodocyclus</taxon>
    </lineage>
</organism>
<dbReference type="EMBL" id="JAATWB010000008">
    <property type="protein sequence ID" value="NJA89879.1"/>
    <property type="molecule type" value="Genomic_DNA"/>
</dbReference>
<proteinExistence type="predicted"/>